<protein>
    <submittedName>
        <fullName evidence="3">DUF1073 domain-containing protein</fullName>
    </submittedName>
</protein>
<evidence type="ECO:0000259" key="2">
    <source>
        <dbReference type="Pfam" id="PF06381"/>
    </source>
</evidence>
<evidence type="ECO:0000256" key="1">
    <source>
        <dbReference type="SAM" id="MobiDB-lite"/>
    </source>
</evidence>
<accession>A0A4Z0QZE1</accession>
<evidence type="ECO:0000313" key="4">
    <source>
        <dbReference type="Proteomes" id="UP000298460"/>
    </source>
</evidence>
<feature type="region of interest" description="Disordered" evidence="1">
    <location>
        <begin position="475"/>
        <end position="494"/>
    </location>
</feature>
<feature type="compositionally biased region" description="Polar residues" evidence="1">
    <location>
        <begin position="20"/>
        <end position="34"/>
    </location>
</feature>
<feature type="domain" description="Anti-CBASS protein Acb1-like N-terminal" evidence="2">
    <location>
        <begin position="74"/>
        <end position="429"/>
    </location>
</feature>
<dbReference type="NCBIfam" id="TIGR01555">
    <property type="entry name" value="phge_rel_HI1409"/>
    <property type="match status" value="1"/>
</dbReference>
<organism evidence="3 4">
    <name type="scientific">Desulfosporosinus fructosivorans</name>
    <dbReference type="NCBI Taxonomy" id="2018669"/>
    <lineage>
        <taxon>Bacteria</taxon>
        <taxon>Bacillati</taxon>
        <taxon>Bacillota</taxon>
        <taxon>Clostridia</taxon>
        <taxon>Eubacteriales</taxon>
        <taxon>Desulfitobacteriaceae</taxon>
        <taxon>Desulfosporosinus</taxon>
    </lineage>
</organism>
<keyword evidence="4" id="KW-1185">Reference proteome</keyword>
<dbReference type="InterPro" id="IPR024459">
    <property type="entry name" value="Acb1-like_N"/>
</dbReference>
<dbReference type="Pfam" id="PF06381">
    <property type="entry name" value="Phage_portal_3"/>
    <property type="match status" value="1"/>
</dbReference>
<reference evidence="3 4" key="1">
    <citation type="submission" date="2019-03" db="EMBL/GenBank/DDBJ databases">
        <title>Draft Genome Sequence of Desulfosporosinus fructosivorans Strain 63.6F, Isolated from Marine Sediment in the Baltic Sea.</title>
        <authorList>
            <person name="Hausmann B."/>
            <person name="Vandieken V."/>
            <person name="Pjevac P."/>
            <person name="Schreck K."/>
            <person name="Herbold C.W."/>
            <person name="Loy A."/>
        </authorList>
    </citation>
    <scope>NUCLEOTIDE SEQUENCE [LARGE SCALE GENOMIC DNA]</scope>
    <source>
        <strain evidence="3 4">63.6F</strain>
    </source>
</reference>
<dbReference type="InterPro" id="IPR006445">
    <property type="entry name" value="Phage-assoc_HI1409"/>
</dbReference>
<name>A0A4Z0QZE1_9FIRM</name>
<gene>
    <name evidence="3" type="ORF">E4K67_22490</name>
</gene>
<comment type="caution">
    <text evidence="3">The sequence shown here is derived from an EMBL/GenBank/DDBJ whole genome shotgun (WGS) entry which is preliminary data.</text>
</comment>
<proteinExistence type="predicted"/>
<dbReference type="Proteomes" id="UP000298460">
    <property type="component" value="Unassembled WGS sequence"/>
</dbReference>
<feature type="region of interest" description="Disordered" evidence="1">
    <location>
        <begin position="1"/>
        <end position="36"/>
    </location>
</feature>
<dbReference type="EMBL" id="SPQQ01000010">
    <property type="protein sequence ID" value="TGE35888.1"/>
    <property type="molecule type" value="Genomic_DNA"/>
</dbReference>
<dbReference type="AlphaFoldDB" id="A0A4Z0QZE1"/>
<sequence>MLGGDELSKRSRKNRGNRAVQDSHTSTPPQTKQRGSVFDAFNNPLARLGSASENIISAATYPLTRLTRNYMLMNSLYRNSWICNKIVNVIPEDMMKNGWSITAELKPEETDRIVKLEERTLVKEKLLEGLYWGRLYGGAGAIMIIDGHEDKLDEPLEYDDILPNSFCGLMVVDRWSGIYPSLELITDHRDPEMGMPKYYEVKDNSSGRFISKVHHSRVLRFTGKKLPFYEEVTEIGWGASIMEHVYEELVKRDSTSWNIASLVFQANLLVDQVDGMDQMLAATDPEIQANFYNVKSAQNQMRSNNGMMIIGKDEKLTALNYTFAGLSDISETQMLDVSGSADIPMTRLFGRSPAGMNATGESDMQNYRDMVGQQQITKLKPHLNKLLPVMFMSEFGYIPDDLGTKFNPIDTPTEDKVAEIVGKKVESISKTYNDGIINQRMAMTELHELSYTTNMFTSITDEDIEKADESFGMGDMPIPDGGNFGDFETGGSDV</sequence>
<evidence type="ECO:0000313" key="3">
    <source>
        <dbReference type="EMBL" id="TGE35888.1"/>
    </source>
</evidence>